<comment type="caution">
    <text evidence="4">The sequence shown here is derived from an EMBL/GenBank/DDBJ whole genome shotgun (WGS) entry which is preliminary data.</text>
</comment>
<organism evidence="4 5">
    <name type="scientific">Rossellomorea pakistanensis</name>
    <dbReference type="NCBI Taxonomy" id="992288"/>
    <lineage>
        <taxon>Bacteria</taxon>
        <taxon>Bacillati</taxon>
        <taxon>Bacillota</taxon>
        <taxon>Bacilli</taxon>
        <taxon>Bacillales</taxon>
        <taxon>Bacillaceae</taxon>
        <taxon>Rossellomorea</taxon>
    </lineage>
</organism>
<dbReference type="RefSeq" id="WP_205168030.1">
    <property type="nucleotide sequence ID" value="NZ_JAFBDZ010000001.1"/>
</dbReference>
<protein>
    <submittedName>
        <fullName evidence="4">Purine nucleosidase</fullName>
        <ecNumber evidence="4">3.2.2.1</ecNumber>
    </submittedName>
</protein>
<keyword evidence="5" id="KW-1185">Reference proteome</keyword>
<evidence type="ECO:0000313" key="5">
    <source>
        <dbReference type="Proteomes" id="UP001646157"/>
    </source>
</evidence>
<dbReference type="Proteomes" id="UP001646157">
    <property type="component" value="Unassembled WGS sequence"/>
</dbReference>
<dbReference type="InterPro" id="IPR036452">
    <property type="entry name" value="Ribo_hydro-like"/>
</dbReference>
<feature type="domain" description="Inosine/uridine-preferring nucleoside hydrolase" evidence="3">
    <location>
        <begin position="4"/>
        <end position="284"/>
    </location>
</feature>
<dbReference type="Gene3D" id="3.90.245.10">
    <property type="entry name" value="Ribonucleoside hydrolase-like"/>
    <property type="match status" value="1"/>
</dbReference>
<dbReference type="CDD" id="cd00455">
    <property type="entry name" value="nuc_hydro"/>
    <property type="match status" value="1"/>
</dbReference>
<accession>A0ABS2N7J3</accession>
<reference evidence="4 5" key="1">
    <citation type="submission" date="2021-01" db="EMBL/GenBank/DDBJ databases">
        <title>Genomic Encyclopedia of Type Strains, Phase IV (KMG-IV): sequencing the most valuable type-strain genomes for metagenomic binning, comparative biology and taxonomic classification.</title>
        <authorList>
            <person name="Goeker M."/>
        </authorList>
    </citation>
    <scope>NUCLEOTIDE SEQUENCE [LARGE SCALE GENOMIC DNA]</scope>
    <source>
        <strain evidence="4 5">DSM 24834</strain>
    </source>
</reference>
<evidence type="ECO:0000256" key="1">
    <source>
        <dbReference type="ARBA" id="ARBA00022801"/>
    </source>
</evidence>
<dbReference type="PANTHER" id="PTHR12304:SF4">
    <property type="entry name" value="URIDINE NUCLEOSIDASE"/>
    <property type="match status" value="1"/>
</dbReference>
<dbReference type="SUPFAM" id="SSF53590">
    <property type="entry name" value="Nucleoside hydrolase"/>
    <property type="match status" value="1"/>
</dbReference>
<dbReference type="InterPro" id="IPR023186">
    <property type="entry name" value="IUNH"/>
</dbReference>
<dbReference type="InterPro" id="IPR001910">
    <property type="entry name" value="Inosine/uridine_hydrolase_dom"/>
</dbReference>
<evidence type="ECO:0000259" key="3">
    <source>
        <dbReference type="Pfam" id="PF01156"/>
    </source>
</evidence>
<dbReference type="Pfam" id="PF01156">
    <property type="entry name" value="IU_nuc_hydro"/>
    <property type="match status" value="1"/>
</dbReference>
<sequence length="320" mass="35343">MKKIILFADTGIDDAIALIYALKNPEIDLLAVVSGYGNIDREKSLRNAEYLLELAGRDDIPVLAGATRPLNGEEPIFFPDIHGVEGLGPILPPIPEEQFARRTNISTLFQIIKDNPNEVTIVNVGRCTTLAIAWLLNPEVMKDVKETFIMGGAFLVPGNVTEVAEANFYGDAQAADYVCQTSPNLTVIPLNVTRKALITPALVNYIDSRATSPIEKMIKPILDFYYEAYQQLEPGIDGTPQHDLAAVMAALDIPDLYRYSNRVVRVQHEESFANGLSIADFRPGSMDCFGLDCDRIATEINENVFISNVLEILTLSENRQ</sequence>
<gene>
    <name evidence="4" type="ORF">JOC86_000335</name>
</gene>
<evidence type="ECO:0000256" key="2">
    <source>
        <dbReference type="ARBA" id="ARBA00023295"/>
    </source>
</evidence>
<evidence type="ECO:0000313" key="4">
    <source>
        <dbReference type="EMBL" id="MBM7583798.1"/>
    </source>
</evidence>
<keyword evidence="1 4" id="KW-0378">Hydrolase</keyword>
<proteinExistence type="predicted"/>
<dbReference type="EC" id="3.2.2.1" evidence="4"/>
<dbReference type="PANTHER" id="PTHR12304">
    <property type="entry name" value="INOSINE-URIDINE PREFERRING NUCLEOSIDE HYDROLASE"/>
    <property type="match status" value="1"/>
</dbReference>
<dbReference type="EMBL" id="JAFBDZ010000001">
    <property type="protein sequence ID" value="MBM7583798.1"/>
    <property type="molecule type" value="Genomic_DNA"/>
</dbReference>
<keyword evidence="2 4" id="KW-0326">Glycosidase</keyword>
<name>A0ABS2N7J3_9BACI</name>
<dbReference type="GO" id="GO:0008477">
    <property type="term" value="F:purine nucleosidase activity"/>
    <property type="evidence" value="ECO:0007669"/>
    <property type="project" value="UniProtKB-EC"/>
</dbReference>